<dbReference type="InterPro" id="IPR036312">
    <property type="entry name" value="Bifun_inhib/LTP/seed_sf"/>
</dbReference>
<evidence type="ECO:0000256" key="3">
    <source>
        <dbReference type="SAM" id="SignalP"/>
    </source>
</evidence>
<feature type="domain" description="Bifunctional inhibitor/plant lipid transfer protein/seed storage helical" evidence="4">
    <location>
        <begin position="28"/>
        <end position="95"/>
    </location>
</feature>
<evidence type="ECO:0000256" key="1">
    <source>
        <dbReference type="ARBA" id="ARBA00022448"/>
    </source>
</evidence>
<evidence type="ECO:0000313" key="6">
    <source>
        <dbReference type="Proteomes" id="UP001279734"/>
    </source>
</evidence>
<gene>
    <name evidence="5" type="ORF">Nepgr_029056</name>
</gene>
<dbReference type="GO" id="GO:0008289">
    <property type="term" value="F:lipid binding"/>
    <property type="evidence" value="ECO:0007669"/>
    <property type="project" value="UniProtKB-KW"/>
</dbReference>
<name>A0AAD3TBU1_NEPGR</name>
<protein>
    <recommendedName>
        <fullName evidence="4">Bifunctional inhibitor/plant lipid transfer protein/seed storage helical domain-containing protein</fullName>
    </recommendedName>
</protein>
<dbReference type="PANTHER" id="PTHR33214:SF69">
    <property type="entry name" value="BIFUNCTIONAL INHIBITOR_LIPID-TRANSFER PROTEIN_SEED STORAGE 2S ALBUMIN SUPERFAMILY PROTEIN"/>
    <property type="match status" value="1"/>
</dbReference>
<dbReference type="InterPro" id="IPR033872">
    <property type="entry name" value="nsLTP2"/>
</dbReference>
<dbReference type="Gene3D" id="1.10.110.10">
    <property type="entry name" value="Plant lipid-transfer and hydrophobic proteins"/>
    <property type="match status" value="1"/>
</dbReference>
<sequence>MKIQVSYLAFYLVVVATVVVLLEETTLTHAVMCNPIALSPCAPASRTAAPPSPVCCDRLRMQKPCLCGYYKNPILKRYVTGSDANKFAKACDITIKC</sequence>
<organism evidence="5 6">
    <name type="scientific">Nepenthes gracilis</name>
    <name type="common">Slender pitcher plant</name>
    <dbReference type="NCBI Taxonomy" id="150966"/>
    <lineage>
        <taxon>Eukaryota</taxon>
        <taxon>Viridiplantae</taxon>
        <taxon>Streptophyta</taxon>
        <taxon>Embryophyta</taxon>
        <taxon>Tracheophyta</taxon>
        <taxon>Spermatophyta</taxon>
        <taxon>Magnoliopsida</taxon>
        <taxon>eudicotyledons</taxon>
        <taxon>Gunneridae</taxon>
        <taxon>Pentapetalae</taxon>
        <taxon>Caryophyllales</taxon>
        <taxon>Nepenthaceae</taxon>
        <taxon>Nepenthes</taxon>
    </lineage>
</organism>
<dbReference type="GO" id="GO:0006869">
    <property type="term" value="P:lipid transport"/>
    <property type="evidence" value="ECO:0007669"/>
    <property type="project" value="InterPro"/>
</dbReference>
<dbReference type="Proteomes" id="UP001279734">
    <property type="component" value="Unassembled WGS sequence"/>
</dbReference>
<keyword evidence="3" id="KW-0732">Signal</keyword>
<evidence type="ECO:0000259" key="4">
    <source>
        <dbReference type="Pfam" id="PF14368"/>
    </source>
</evidence>
<keyword evidence="2" id="KW-0446">Lipid-binding</keyword>
<dbReference type="SUPFAM" id="SSF47699">
    <property type="entry name" value="Bifunctional inhibitor/lipid-transfer protein/seed storage 2S albumin"/>
    <property type="match status" value="1"/>
</dbReference>
<comment type="caution">
    <text evidence="5">The sequence shown here is derived from an EMBL/GenBank/DDBJ whole genome shotgun (WGS) entry which is preliminary data.</text>
</comment>
<keyword evidence="1" id="KW-0813">Transport</keyword>
<evidence type="ECO:0000256" key="2">
    <source>
        <dbReference type="ARBA" id="ARBA00023121"/>
    </source>
</evidence>
<dbReference type="InterPro" id="IPR016140">
    <property type="entry name" value="Bifunc_inhib/LTP/seed_store"/>
</dbReference>
<keyword evidence="6" id="KW-1185">Reference proteome</keyword>
<accession>A0AAD3TBU1</accession>
<dbReference type="AlphaFoldDB" id="A0AAD3TBU1"/>
<reference evidence="5" key="1">
    <citation type="submission" date="2023-05" db="EMBL/GenBank/DDBJ databases">
        <title>Nepenthes gracilis genome sequencing.</title>
        <authorList>
            <person name="Fukushima K."/>
        </authorList>
    </citation>
    <scope>NUCLEOTIDE SEQUENCE</scope>
    <source>
        <strain evidence="5">SING2019-196</strain>
    </source>
</reference>
<feature type="signal peptide" evidence="3">
    <location>
        <begin position="1"/>
        <end position="30"/>
    </location>
</feature>
<feature type="chain" id="PRO_5042297470" description="Bifunctional inhibitor/plant lipid transfer protein/seed storage helical domain-containing protein" evidence="3">
    <location>
        <begin position="31"/>
        <end position="97"/>
    </location>
</feature>
<evidence type="ECO:0000313" key="5">
    <source>
        <dbReference type="EMBL" id="GMH27213.1"/>
    </source>
</evidence>
<dbReference type="Pfam" id="PF14368">
    <property type="entry name" value="LTP_2"/>
    <property type="match status" value="1"/>
</dbReference>
<proteinExistence type="predicted"/>
<dbReference type="EMBL" id="BSYO01000032">
    <property type="protein sequence ID" value="GMH27213.1"/>
    <property type="molecule type" value="Genomic_DNA"/>
</dbReference>
<dbReference type="PANTHER" id="PTHR33214">
    <property type="entry name" value="BIFUNCTIONAL INHIBITOR/LIPID-TRANSFER PROTEIN/SEED STORAGE 2S ALBUMIN SUPERFAMILY PROTEIN"/>
    <property type="match status" value="1"/>
</dbReference>